<comment type="cofactor">
    <cofactor evidence="1">
        <name>[4Fe-4S] cluster</name>
        <dbReference type="ChEBI" id="CHEBI:49883"/>
    </cofactor>
</comment>
<evidence type="ECO:0000256" key="6">
    <source>
        <dbReference type="ARBA" id="ARBA00023004"/>
    </source>
</evidence>
<dbReference type="PANTHER" id="PTHR43409">
    <property type="entry name" value="ANAEROBIC MAGNESIUM-PROTOPORPHYRIN IX MONOMETHYL ESTER CYCLASE-RELATED"/>
    <property type="match status" value="1"/>
</dbReference>
<dbReference type="GO" id="GO:0005829">
    <property type="term" value="C:cytosol"/>
    <property type="evidence" value="ECO:0007669"/>
    <property type="project" value="TreeGrafter"/>
</dbReference>
<dbReference type="InterPro" id="IPR058240">
    <property type="entry name" value="rSAM_sf"/>
</dbReference>
<dbReference type="Pfam" id="PF04055">
    <property type="entry name" value="Radical_SAM"/>
    <property type="match status" value="1"/>
</dbReference>
<keyword evidence="5" id="KW-0479">Metal-binding</keyword>
<dbReference type="SFLD" id="SFLDG01082">
    <property type="entry name" value="B12-binding_domain_containing"/>
    <property type="match status" value="1"/>
</dbReference>
<dbReference type="SFLD" id="SFLDG01123">
    <property type="entry name" value="methyltransferase_(Class_B)"/>
    <property type="match status" value="1"/>
</dbReference>
<dbReference type="InterPro" id="IPR034466">
    <property type="entry name" value="Methyltransferase_Class_B"/>
</dbReference>
<dbReference type="Proteomes" id="UP000010797">
    <property type="component" value="Chromosome"/>
</dbReference>
<evidence type="ECO:0000256" key="4">
    <source>
        <dbReference type="ARBA" id="ARBA00022691"/>
    </source>
</evidence>
<dbReference type="AlphaFoldDB" id="L0F608"/>
<reference evidence="10" key="1">
    <citation type="submission" date="2012-02" db="EMBL/GenBank/DDBJ databases">
        <title>Complete sequence of Desulfitobacterium dichloroeliminans LMG P-21439.</title>
        <authorList>
            <person name="Lucas S."/>
            <person name="Han J."/>
            <person name="Lapidus A."/>
            <person name="Cheng J.-F."/>
            <person name="Goodwin L."/>
            <person name="Pitluck S."/>
            <person name="Peters L."/>
            <person name="Ovchinnikova G."/>
            <person name="Teshima H."/>
            <person name="Detter J.C."/>
            <person name="Han C."/>
            <person name="Tapia R."/>
            <person name="Land M."/>
            <person name="Hauser L."/>
            <person name="Kyrpides N."/>
            <person name="Ivanova N."/>
            <person name="Pagani I."/>
            <person name="Kruse T."/>
            <person name="de Vos W.M."/>
            <person name="Boon N."/>
            <person name="Smidt H."/>
            <person name="Woyke T."/>
        </authorList>
    </citation>
    <scope>NUCLEOTIDE SEQUENCE [LARGE SCALE GENOMIC DNA]</scope>
    <source>
        <strain evidence="10">LMG P-21439 / DCA1</strain>
    </source>
</reference>
<dbReference type="GO" id="GO:0051539">
    <property type="term" value="F:4 iron, 4 sulfur cluster binding"/>
    <property type="evidence" value="ECO:0007669"/>
    <property type="project" value="UniProtKB-KW"/>
</dbReference>
<dbReference type="InterPro" id="IPR006638">
    <property type="entry name" value="Elp3/MiaA/NifB-like_rSAM"/>
</dbReference>
<dbReference type="GO" id="GO:0003824">
    <property type="term" value="F:catalytic activity"/>
    <property type="evidence" value="ECO:0007669"/>
    <property type="project" value="InterPro"/>
</dbReference>
<accession>L0F608</accession>
<evidence type="ECO:0000259" key="8">
    <source>
        <dbReference type="PROSITE" id="PS51918"/>
    </source>
</evidence>
<dbReference type="OrthoDB" id="1757175at2"/>
<evidence type="ECO:0000256" key="2">
    <source>
        <dbReference type="ARBA" id="ARBA00022603"/>
    </source>
</evidence>
<dbReference type="SFLD" id="SFLDS00029">
    <property type="entry name" value="Radical_SAM"/>
    <property type="match status" value="1"/>
</dbReference>
<keyword evidence="3" id="KW-0808">Transferase</keyword>
<dbReference type="KEGG" id="ddl:Desdi_1090"/>
<dbReference type="EMBL" id="CP003344">
    <property type="protein sequence ID" value="AGA68607.1"/>
    <property type="molecule type" value="Genomic_DNA"/>
</dbReference>
<sequence>MKILLVRPPRIKQAITVSDFMFAEPLGLEMIYGQLEENHTVEIFDMMVEKGSLTSKMAEYLPDAVGITSLCIDVHAVLRLCREAKAFSPNIITLVGGTQAFLNPMSFAEDSVDYIFEFVDESNVKQLFAQLVGLDSERDEREENISLIQGVRTRFKGFALNGLKGRNKYLLPNRESTSRYRSEYSYFGYKPAAILEYGTGCQKGCEFCLRWRIEGYEENLIERNLLIEDLQSVREPTIMLVDNDFFANEQKIRTFFDLIRELHLQKNFIVYASVKGILSYEPLVKEFKELGLKAVLVGYESFNDSELSDYRKKSDTHDNLKAARILEELGIDVWASFIAHPDWSSADFRKLRKTVSLLRPQIATVNPLTPFPNLPLYRKYEDRLLYPAEDFESWSFGQVMIRPSQMSLKRYYYELLLTNLYINLIINRKTEMINQYGFRRIVKLALGSSRTFFKYCLLMLTSK</sequence>
<keyword evidence="6" id="KW-0408">Iron</keyword>
<dbReference type="Gene3D" id="3.40.50.280">
    <property type="entry name" value="Cobalamin-binding domain"/>
    <property type="match status" value="1"/>
</dbReference>
<dbReference type="InterPro" id="IPR051198">
    <property type="entry name" value="BchE-like"/>
</dbReference>
<evidence type="ECO:0000256" key="1">
    <source>
        <dbReference type="ARBA" id="ARBA00001966"/>
    </source>
</evidence>
<dbReference type="CDD" id="cd01335">
    <property type="entry name" value="Radical_SAM"/>
    <property type="match status" value="1"/>
</dbReference>
<keyword evidence="2" id="KW-0489">Methyltransferase</keyword>
<dbReference type="SUPFAM" id="SSF102114">
    <property type="entry name" value="Radical SAM enzymes"/>
    <property type="match status" value="1"/>
</dbReference>
<dbReference type="InterPro" id="IPR006158">
    <property type="entry name" value="Cobalamin-bd"/>
</dbReference>
<dbReference type="Pfam" id="PF02310">
    <property type="entry name" value="B12-binding"/>
    <property type="match status" value="1"/>
</dbReference>
<dbReference type="GO" id="GO:0046872">
    <property type="term" value="F:metal ion binding"/>
    <property type="evidence" value="ECO:0007669"/>
    <property type="project" value="UniProtKB-KW"/>
</dbReference>
<keyword evidence="7" id="KW-0411">Iron-sulfur</keyword>
<protein>
    <submittedName>
        <fullName evidence="9">Fe-S oxidoreductase</fullName>
    </submittedName>
</protein>
<dbReference type="InterPro" id="IPR013785">
    <property type="entry name" value="Aldolase_TIM"/>
</dbReference>
<evidence type="ECO:0000313" key="9">
    <source>
        <dbReference type="EMBL" id="AGA68607.1"/>
    </source>
</evidence>
<dbReference type="RefSeq" id="WP_015261603.1">
    <property type="nucleotide sequence ID" value="NC_019903.1"/>
</dbReference>
<dbReference type="HOGENOM" id="CLU_021572_7_0_9"/>
<dbReference type="PANTHER" id="PTHR43409:SF7">
    <property type="entry name" value="BLL1977 PROTEIN"/>
    <property type="match status" value="1"/>
</dbReference>
<dbReference type="SMART" id="SM00729">
    <property type="entry name" value="Elp3"/>
    <property type="match status" value="1"/>
</dbReference>
<name>L0F608_DESDL</name>
<keyword evidence="10" id="KW-1185">Reference proteome</keyword>
<dbReference type="STRING" id="871963.Desdi_1090"/>
<dbReference type="eggNOG" id="COG1032">
    <property type="taxonomic scope" value="Bacteria"/>
</dbReference>
<evidence type="ECO:0000256" key="5">
    <source>
        <dbReference type="ARBA" id="ARBA00022723"/>
    </source>
</evidence>
<dbReference type="InterPro" id="IPR007197">
    <property type="entry name" value="rSAM"/>
</dbReference>
<dbReference type="Gene3D" id="3.20.20.70">
    <property type="entry name" value="Aldolase class I"/>
    <property type="match status" value="1"/>
</dbReference>
<organism evidence="9 10">
    <name type="scientific">Desulfitobacterium dichloroeliminans (strain LMG P-21439 / DCA1)</name>
    <dbReference type="NCBI Taxonomy" id="871963"/>
    <lineage>
        <taxon>Bacteria</taxon>
        <taxon>Bacillati</taxon>
        <taxon>Bacillota</taxon>
        <taxon>Clostridia</taxon>
        <taxon>Eubacteriales</taxon>
        <taxon>Desulfitobacteriaceae</taxon>
        <taxon>Desulfitobacterium</taxon>
    </lineage>
</organism>
<dbReference type="GO" id="GO:0031419">
    <property type="term" value="F:cobalamin binding"/>
    <property type="evidence" value="ECO:0007669"/>
    <property type="project" value="InterPro"/>
</dbReference>
<dbReference type="PROSITE" id="PS51918">
    <property type="entry name" value="RADICAL_SAM"/>
    <property type="match status" value="1"/>
</dbReference>
<evidence type="ECO:0000313" key="10">
    <source>
        <dbReference type="Proteomes" id="UP000010797"/>
    </source>
</evidence>
<keyword evidence="4" id="KW-0949">S-adenosyl-L-methionine</keyword>
<proteinExistence type="predicted"/>
<gene>
    <name evidence="9" type="ordered locus">Desdi_1090</name>
</gene>
<evidence type="ECO:0000256" key="7">
    <source>
        <dbReference type="ARBA" id="ARBA00023014"/>
    </source>
</evidence>
<feature type="domain" description="Radical SAM core" evidence="8">
    <location>
        <begin position="187"/>
        <end position="409"/>
    </location>
</feature>
<evidence type="ECO:0000256" key="3">
    <source>
        <dbReference type="ARBA" id="ARBA00022679"/>
    </source>
</evidence>